<comment type="caution">
    <text evidence="1">The sequence shown here is derived from an EMBL/GenBank/DDBJ whole genome shotgun (WGS) entry which is preliminary data.</text>
</comment>
<keyword evidence="2" id="KW-1185">Reference proteome</keyword>
<evidence type="ECO:0000313" key="1">
    <source>
        <dbReference type="EMBL" id="GFY21047.1"/>
    </source>
</evidence>
<dbReference type="Proteomes" id="UP000887159">
    <property type="component" value="Unassembled WGS sequence"/>
</dbReference>
<reference evidence="1" key="1">
    <citation type="submission" date="2020-08" db="EMBL/GenBank/DDBJ databases">
        <title>Multicomponent nature underlies the extraordinary mechanical properties of spider dragline silk.</title>
        <authorList>
            <person name="Kono N."/>
            <person name="Nakamura H."/>
            <person name="Mori M."/>
            <person name="Yoshida Y."/>
            <person name="Ohtoshi R."/>
            <person name="Malay A.D."/>
            <person name="Moran D.A.P."/>
            <person name="Tomita M."/>
            <person name="Numata K."/>
            <person name="Arakawa K."/>
        </authorList>
    </citation>
    <scope>NUCLEOTIDE SEQUENCE</scope>
</reference>
<dbReference type="AlphaFoldDB" id="A0A8X6SVX7"/>
<gene>
    <name evidence="1" type="primary">NCL1_20744</name>
    <name evidence="1" type="ORF">TNCV_3990911</name>
</gene>
<protein>
    <submittedName>
        <fullName evidence="1">Transposable element Tcb1 transposase</fullName>
    </submittedName>
</protein>
<dbReference type="GO" id="GO:0003676">
    <property type="term" value="F:nucleic acid binding"/>
    <property type="evidence" value="ECO:0007669"/>
    <property type="project" value="InterPro"/>
</dbReference>
<organism evidence="1 2">
    <name type="scientific">Trichonephila clavipes</name>
    <name type="common">Golden silk orbweaver</name>
    <name type="synonym">Nephila clavipes</name>
    <dbReference type="NCBI Taxonomy" id="2585209"/>
    <lineage>
        <taxon>Eukaryota</taxon>
        <taxon>Metazoa</taxon>
        <taxon>Ecdysozoa</taxon>
        <taxon>Arthropoda</taxon>
        <taxon>Chelicerata</taxon>
        <taxon>Arachnida</taxon>
        <taxon>Araneae</taxon>
        <taxon>Araneomorphae</taxon>
        <taxon>Entelegynae</taxon>
        <taxon>Araneoidea</taxon>
        <taxon>Nephilidae</taxon>
        <taxon>Trichonephila</taxon>
    </lineage>
</organism>
<accession>A0A8X6SVX7</accession>
<dbReference type="InterPro" id="IPR036397">
    <property type="entry name" value="RNaseH_sf"/>
</dbReference>
<dbReference type="Gene3D" id="3.30.420.10">
    <property type="entry name" value="Ribonuclease H-like superfamily/Ribonuclease H"/>
    <property type="match status" value="1"/>
</dbReference>
<proteinExistence type="predicted"/>
<dbReference type="EMBL" id="BMAU01021357">
    <property type="protein sequence ID" value="GFY21047.1"/>
    <property type="molecule type" value="Genomic_DNA"/>
</dbReference>
<name>A0A8X6SVX7_TRICX</name>
<sequence>MSWTPLAHIDGTLNRALYISGVLRPVALPFIRVLRNPTFKQDNAQPYVTGIVRTFHDMENVRLLLWPTPLPDL</sequence>
<evidence type="ECO:0000313" key="2">
    <source>
        <dbReference type="Proteomes" id="UP000887159"/>
    </source>
</evidence>